<dbReference type="Gene3D" id="3.90.70.80">
    <property type="match status" value="1"/>
</dbReference>
<dbReference type="InterPro" id="IPR003323">
    <property type="entry name" value="OTU_dom"/>
</dbReference>
<dbReference type="Proteomes" id="UP000507470">
    <property type="component" value="Unassembled WGS sequence"/>
</dbReference>
<evidence type="ECO:0000313" key="4">
    <source>
        <dbReference type="Proteomes" id="UP000507470"/>
    </source>
</evidence>
<feature type="domain" description="OTU" evidence="2">
    <location>
        <begin position="156"/>
        <end position="249"/>
    </location>
</feature>
<dbReference type="InterPro" id="IPR038765">
    <property type="entry name" value="Papain-like_cys_pep_sf"/>
</dbReference>
<dbReference type="SUPFAM" id="SSF54001">
    <property type="entry name" value="Cysteine proteinases"/>
    <property type="match status" value="1"/>
</dbReference>
<evidence type="ECO:0000256" key="1">
    <source>
        <dbReference type="SAM" id="MobiDB-lite"/>
    </source>
</evidence>
<sequence length="249" mass="29138">MCTSFSINTHNYASKHMLKDKRINIIHKERKEKTEPCLEYTDLTDDSGEDDTYKPTKEDVYSSDSFSDAESIQNIKLIRKQRKRNYRNKDWKSKGKTLKHIQSKKRKIVAVPITSNRQSSRASSVIKRSRKIEENRRVVVQYHTIGLNNLLLSNNLKRVPISGDGNCFLKAVLHGLQEGNSYLTVEKMRKDLVEHLQHERTHYNNFLSFDEQLSEERRRNVMMTIYDLSHNGHWNSDLADMMPLALSNI</sequence>
<dbReference type="EMBL" id="CACVKT020008679">
    <property type="protein sequence ID" value="CAC5416696.1"/>
    <property type="molecule type" value="Genomic_DNA"/>
</dbReference>
<keyword evidence="4" id="KW-1185">Reference proteome</keyword>
<proteinExistence type="predicted"/>
<reference evidence="3 4" key="1">
    <citation type="submission" date="2020-06" db="EMBL/GenBank/DDBJ databases">
        <authorList>
            <person name="Li R."/>
            <person name="Bekaert M."/>
        </authorList>
    </citation>
    <scope>NUCLEOTIDE SEQUENCE [LARGE SCALE GENOMIC DNA]</scope>
    <source>
        <strain evidence="4">wild</strain>
    </source>
</reference>
<dbReference type="CDD" id="cd22744">
    <property type="entry name" value="OTU"/>
    <property type="match status" value="1"/>
</dbReference>
<feature type="compositionally biased region" description="Basic and acidic residues" evidence="1">
    <location>
        <begin position="51"/>
        <end position="60"/>
    </location>
</feature>
<accession>A0A6J8E9G4</accession>
<organism evidence="3 4">
    <name type="scientific">Mytilus coruscus</name>
    <name type="common">Sea mussel</name>
    <dbReference type="NCBI Taxonomy" id="42192"/>
    <lineage>
        <taxon>Eukaryota</taxon>
        <taxon>Metazoa</taxon>
        <taxon>Spiralia</taxon>
        <taxon>Lophotrochozoa</taxon>
        <taxon>Mollusca</taxon>
        <taxon>Bivalvia</taxon>
        <taxon>Autobranchia</taxon>
        <taxon>Pteriomorphia</taxon>
        <taxon>Mytilida</taxon>
        <taxon>Mytiloidea</taxon>
        <taxon>Mytilidae</taxon>
        <taxon>Mytilinae</taxon>
        <taxon>Mytilus</taxon>
    </lineage>
</organism>
<dbReference type="OrthoDB" id="5987925at2759"/>
<name>A0A6J8E9G4_MYTCO</name>
<dbReference type="AlphaFoldDB" id="A0A6J8E9G4"/>
<feature type="region of interest" description="Disordered" evidence="1">
    <location>
        <begin position="40"/>
        <end position="65"/>
    </location>
</feature>
<evidence type="ECO:0000313" key="3">
    <source>
        <dbReference type="EMBL" id="CAC5416696.1"/>
    </source>
</evidence>
<dbReference type="PROSITE" id="PS50802">
    <property type="entry name" value="OTU"/>
    <property type="match status" value="1"/>
</dbReference>
<evidence type="ECO:0000259" key="2">
    <source>
        <dbReference type="PROSITE" id="PS50802"/>
    </source>
</evidence>
<protein>
    <recommendedName>
        <fullName evidence="2">OTU domain-containing protein</fullName>
    </recommendedName>
</protein>
<gene>
    <name evidence="3" type="ORF">MCOR_49290</name>
</gene>
<dbReference type="Pfam" id="PF02338">
    <property type="entry name" value="OTU"/>
    <property type="match status" value="1"/>
</dbReference>